<evidence type="ECO:0000313" key="8">
    <source>
        <dbReference type="EMBL" id="GGE25444.1"/>
    </source>
</evidence>
<dbReference type="CDD" id="cd13557">
    <property type="entry name" value="PBP2_SsuA"/>
    <property type="match status" value="1"/>
</dbReference>
<evidence type="ECO:0000256" key="2">
    <source>
        <dbReference type="ARBA" id="ARBA00010742"/>
    </source>
</evidence>
<reference evidence="8" key="1">
    <citation type="journal article" date="2014" name="Int. J. Syst. Evol. Microbiol.">
        <title>Complete genome sequence of Corynebacterium casei LMG S-19264T (=DSM 44701T), isolated from a smear-ripened cheese.</title>
        <authorList>
            <consortium name="US DOE Joint Genome Institute (JGI-PGF)"/>
            <person name="Walter F."/>
            <person name="Albersmeier A."/>
            <person name="Kalinowski J."/>
            <person name="Ruckert C."/>
        </authorList>
    </citation>
    <scope>NUCLEOTIDE SEQUENCE</scope>
    <source>
        <strain evidence="8">CGMCC 1.15179</strain>
    </source>
</reference>
<evidence type="ECO:0000256" key="3">
    <source>
        <dbReference type="ARBA" id="ARBA00022448"/>
    </source>
</evidence>
<dbReference type="FunFam" id="3.40.190.10:FF:000050">
    <property type="entry name" value="Sulfonate ABC transporter substrate-binding protein"/>
    <property type="match status" value="1"/>
</dbReference>
<name>A0A8J2VCB9_9BACL</name>
<dbReference type="InterPro" id="IPR001638">
    <property type="entry name" value="Solute-binding_3/MltF_N"/>
</dbReference>
<dbReference type="InterPro" id="IPR010067">
    <property type="entry name" value="ABC_SsuA_sub-bd"/>
</dbReference>
<dbReference type="GO" id="GO:0016020">
    <property type="term" value="C:membrane"/>
    <property type="evidence" value="ECO:0007669"/>
    <property type="project" value="InterPro"/>
</dbReference>
<keyword evidence="4" id="KW-0732">Signal</keyword>
<dbReference type="AlphaFoldDB" id="A0A8J2VCB9"/>
<dbReference type="Proteomes" id="UP000625210">
    <property type="component" value="Unassembled WGS sequence"/>
</dbReference>
<evidence type="ECO:0000256" key="6">
    <source>
        <dbReference type="ARBA" id="ARBA00070228"/>
    </source>
</evidence>
<keyword evidence="3" id="KW-0813">Transport</keyword>
<reference evidence="8" key="2">
    <citation type="submission" date="2020-09" db="EMBL/GenBank/DDBJ databases">
        <authorList>
            <person name="Sun Q."/>
            <person name="Zhou Y."/>
        </authorList>
    </citation>
    <scope>NUCLEOTIDE SEQUENCE</scope>
    <source>
        <strain evidence="8">CGMCC 1.15179</strain>
    </source>
</reference>
<dbReference type="PANTHER" id="PTHR30024:SF42">
    <property type="entry name" value="ALIPHATIC SULFONATES-BINDING PROTEIN-RELATED"/>
    <property type="match status" value="1"/>
</dbReference>
<comment type="similarity">
    <text evidence="2">Belongs to the bacterial solute-binding protein SsuA/TauA family.</text>
</comment>
<dbReference type="Gene3D" id="3.40.190.10">
    <property type="entry name" value="Periplasmic binding protein-like II"/>
    <property type="match status" value="2"/>
</dbReference>
<dbReference type="NCBIfam" id="TIGR01728">
    <property type="entry name" value="SsuA_fam"/>
    <property type="match status" value="1"/>
</dbReference>
<evidence type="ECO:0000313" key="9">
    <source>
        <dbReference type="Proteomes" id="UP000625210"/>
    </source>
</evidence>
<organism evidence="8 9">
    <name type="scientific">Marinithermofilum abyssi</name>
    <dbReference type="NCBI Taxonomy" id="1571185"/>
    <lineage>
        <taxon>Bacteria</taxon>
        <taxon>Bacillati</taxon>
        <taxon>Bacillota</taxon>
        <taxon>Bacilli</taxon>
        <taxon>Bacillales</taxon>
        <taxon>Thermoactinomycetaceae</taxon>
        <taxon>Marinithermofilum</taxon>
    </lineage>
</organism>
<keyword evidence="9" id="KW-1185">Reference proteome</keyword>
<dbReference type="InterPro" id="IPR015168">
    <property type="entry name" value="SsuA/THI5"/>
</dbReference>
<dbReference type="SMART" id="SM00062">
    <property type="entry name" value="PBPb"/>
    <property type="match status" value="1"/>
</dbReference>
<comment type="function">
    <text evidence="5">Part of a binding-protein-dependent transport system for aliphatic sulfonates. Putative binding protein.</text>
</comment>
<comment type="subcellular location">
    <subcellularLocation>
        <location evidence="1">Periplasm</location>
    </subcellularLocation>
</comment>
<dbReference type="NCBIfam" id="NF008588">
    <property type="entry name" value="PRK11553.1"/>
    <property type="match status" value="1"/>
</dbReference>
<evidence type="ECO:0000256" key="5">
    <source>
        <dbReference type="ARBA" id="ARBA00055538"/>
    </source>
</evidence>
<comment type="caution">
    <text evidence="8">The sequence shown here is derived from an EMBL/GenBank/DDBJ whole genome shotgun (WGS) entry which is preliminary data.</text>
</comment>
<sequence>MFQFFDLKRFKPLVLLLSLFLLLGVWNTGCSTGISGEKKNVVRIGYQKFGTLSILKARGTLEKRLKSKGIKVEWVHFPAGPQLLEAMNVGSIDIGATGNTPPIFAQAAKTPLVYIATGTPKPENEAIIVPKDSPIKSVKDLKGKKVALNKGSNVHYLLLQVLDKAGLKYSDIQPVYLPPADARAAFAKKSIDAWVIWDPYYAAAETDLGARTITDAEGYTTNREFILASKDYANKHEDNIQIILDELDKTTDWFNKHPDDAAKQLSRQIGMDASSVKKAITRSKYGLKPLDDSIIREQQRIADTFLAAKLIPEKIQVKQAIWSGNRTKSKAERAERK</sequence>
<dbReference type="Pfam" id="PF09084">
    <property type="entry name" value="NMT1"/>
    <property type="match status" value="1"/>
</dbReference>
<feature type="domain" description="Solute-binding protein family 3/N-terminal" evidence="7">
    <location>
        <begin position="41"/>
        <end position="257"/>
    </location>
</feature>
<dbReference type="SUPFAM" id="SSF53850">
    <property type="entry name" value="Periplasmic binding protein-like II"/>
    <property type="match status" value="1"/>
</dbReference>
<dbReference type="GO" id="GO:0042626">
    <property type="term" value="F:ATPase-coupled transmembrane transporter activity"/>
    <property type="evidence" value="ECO:0007669"/>
    <property type="project" value="InterPro"/>
</dbReference>
<evidence type="ECO:0000259" key="7">
    <source>
        <dbReference type="SMART" id="SM00062"/>
    </source>
</evidence>
<dbReference type="RefSeq" id="WP_188648658.1">
    <property type="nucleotide sequence ID" value="NZ_BMHQ01000011.1"/>
</dbReference>
<dbReference type="PANTHER" id="PTHR30024">
    <property type="entry name" value="ALIPHATIC SULFONATES-BINDING PROTEIN-RELATED"/>
    <property type="match status" value="1"/>
</dbReference>
<evidence type="ECO:0000256" key="4">
    <source>
        <dbReference type="ARBA" id="ARBA00022729"/>
    </source>
</evidence>
<evidence type="ECO:0000256" key="1">
    <source>
        <dbReference type="ARBA" id="ARBA00004418"/>
    </source>
</evidence>
<dbReference type="GO" id="GO:0042597">
    <property type="term" value="C:periplasmic space"/>
    <property type="evidence" value="ECO:0007669"/>
    <property type="project" value="UniProtKB-SubCell"/>
</dbReference>
<protein>
    <recommendedName>
        <fullName evidence="6">Putative aliphatic sulfonates-binding protein</fullName>
    </recommendedName>
</protein>
<dbReference type="EMBL" id="BMHQ01000011">
    <property type="protein sequence ID" value="GGE25444.1"/>
    <property type="molecule type" value="Genomic_DNA"/>
</dbReference>
<accession>A0A8J2VCB9</accession>
<proteinExistence type="inferred from homology"/>
<gene>
    <name evidence="8" type="ORF">GCM10011571_29510</name>
</gene>